<dbReference type="AlphaFoldDB" id="A0A9E2SB26"/>
<feature type="signal peptide" evidence="1">
    <location>
        <begin position="1"/>
        <end position="21"/>
    </location>
</feature>
<dbReference type="RefSeq" id="WP_217790813.1">
    <property type="nucleotide sequence ID" value="NZ_JAHSPG010000003.1"/>
</dbReference>
<evidence type="ECO:0000313" key="2">
    <source>
        <dbReference type="EMBL" id="MBV4357200.1"/>
    </source>
</evidence>
<organism evidence="2 3">
    <name type="scientific">Pinibacter aurantiacus</name>
    <dbReference type="NCBI Taxonomy" id="2851599"/>
    <lineage>
        <taxon>Bacteria</taxon>
        <taxon>Pseudomonadati</taxon>
        <taxon>Bacteroidota</taxon>
        <taxon>Chitinophagia</taxon>
        <taxon>Chitinophagales</taxon>
        <taxon>Chitinophagaceae</taxon>
        <taxon>Pinibacter</taxon>
    </lineage>
</organism>
<accession>A0A9E2SB26</accession>
<dbReference type="Pfam" id="PF13573">
    <property type="entry name" value="SprB"/>
    <property type="match status" value="3"/>
</dbReference>
<keyword evidence="3" id="KW-1185">Reference proteome</keyword>
<dbReference type="EMBL" id="JAHSPG010000003">
    <property type="protein sequence ID" value="MBV4357200.1"/>
    <property type="molecule type" value="Genomic_DNA"/>
</dbReference>
<dbReference type="InterPro" id="IPR025667">
    <property type="entry name" value="SprB_repeat"/>
</dbReference>
<gene>
    <name evidence="2" type="ORF">KTO63_08595</name>
</gene>
<reference evidence="2" key="1">
    <citation type="submission" date="2021-06" db="EMBL/GenBank/DDBJ databases">
        <authorList>
            <person name="Huq M.A."/>
        </authorList>
    </citation>
    <scope>NUCLEOTIDE SEQUENCE</scope>
    <source>
        <strain evidence="2">MAH-26</strain>
    </source>
</reference>
<proteinExistence type="predicted"/>
<protein>
    <recommendedName>
        <fullName evidence="4">T9SS type A sorting domain-containing protein</fullName>
    </recommendedName>
</protein>
<comment type="caution">
    <text evidence="2">The sequence shown here is derived from an EMBL/GenBank/DDBJ whole genome shotgun (WGS) entry which is preliminary data.</text>
</comment>
<evidence type="ECO:0000313" key="3">
    <source>
        <dbReference type="Proteomes" id="UP000812270"/>
    </source>
</evidence>
<evidence type="ECO:0008006" key="4">
    <source>
        <dbReference type="Google" id="ProtNLM"/>
    </source>
</evidence>
<sequence>MKVRLSVLLLFLVLFVQPIFAQVGNGNYQVTINTTVWDGHDNNSGRCSNNFKYYFQYTDNANAELVWQEANGLGTQPTVWSKQVTFPATRALVKIYTTSSRNWHSWGGCNGYDDNKGPDKYMTIPCFVGSYNDIYDVWSSYTSISIAPEKVVIAAPSNILPENDKLSFQASHNFPSSVYNWQYSLDGNTWNDFPSGSNSDNISISGYELMGSAFRPLIGSGNIFIRIDYKCGKRYSNILTLNPRLSSPKIVSTIATPNKCYGESNGNVKIQFDRALLPNESLNIYLEDTTSTSGYSNDMLNLTSLNADNSVAWPSELPPGGYRITLLGKYPNSSITTYTDGINHIGRFGFTGPTAVQYSATSRDVYCNGGSDATITVNATGGVGNYQVGYKKMQDNNYTWMPFSSANQHVITGLDTGTYYIRLLDGNNCIMKDGSGNEVISTIAINQPAEALHVDASQIINPLAFGYTDGSITAILTGGTPISGNSYNVDWSKLDGTSFTPQAPTTNPFTTVVQNLGDGKYILSAKDANFTLTSGVDAKGCMLKDTFTVTQPLPLKVTINEKQVISCKGANDGLLYAQGEGGIEIPIFRYKYQWFKNDNGSWMDISQSDSIATRLIAGIYKVIITDKNNITKESTPFTLTEPEQLVVSLTSTPLICNGSNNGTADASITGGTLPYHIEWATGDTTNAITGLSQGTYMAFITDARGCQTQQQVKVASPDPILFSNIIVKDPTCFGGKDGAITYVATGGAQPYTYSWSNNATSPMLNAIPAGNYNVTITDKNNCTAQQTFKVFDPAKVVVDLGPDRTLCNEQVLIADASIANGMIYQWSGSSGFSASTSQVTLSNPGTYNVKAIDGNGCTAFDTINITRSNALVAAEMVAATQAFQDQDVELVNISKPAPEKVEWLLPPDNVTVLNTSDQYAAIRFRDTGLYTIGLKTMVGACEKIVTQPITIVKAESFDDPGGTASPFVKEFVVLPNPSHGQFTVKITLQEASPIELRLININSGLIANVLKQSGSAQYIIPYNLNLAAGIYSLVLETSKEYRVIKIMIL</sequence>
<dbReference type="Proteomes" id="UP000812270">
    <property type="component" value="Unassembled WGS sequence"/>
</dbReference>
<evidence type="ECO:0000256" key="1">
    <source>
        <dbReference type="SAM" id="SignalP"/>
    </source>
</evidence>
<feature type="chain" id="PRO_5039700083" description="T9SS type A sorting domain-containing protein" evidence="1">
    <location>
        <begin position="22"/>
        <end position="1049"/>
    </location>
</feature>
<keyword evidence="1" id="KW-0732">Signal</keyword>
<name>A0A9E2SB26_9BACT</name>